<dbReference type="CDD" id="cd19511">
    <property type="entry name" value="RecA-like_CDC48_r2-like"/>
    <property type="match status" value="1"/>
</dbReference>
<evidence type="ECO:0000259" key="4">
    <source>
        <dbReference type="SMART" id="SM00382"/>
    </source>
</evidence>
<protein>
    <recommendedName>
        <fullName evidence="4">AAA+ ATPase domain-containing protein</fullName>
    </recommendedName>
</protein>
<name>A0A0G4FXG1_VITBC</name>
<keyword evidence="6" id="KW-1185">Reference proteome</keyword>
<feature type="domain" description="AAA+ ATPase" evidence="4">
    <location>
        <begin position="634"/>
        <end position="772"/>
    </location>
</feature>
<dbReference type="Gene3D" id="3.40.50.300">
    <property type="entry name" value="P-loop containing nucleotide triphosphate hydrolases"/>
    <property type="match status" value="2"/>
</dbReference>
<dbReference type="SUPFAM" id="SSF52540">
    <property type="entry name" value="P-loop containing nucleoside triphosphate hydrolases"/>
    <property type="match status" value="2"/>
</dbReference>
<reference evidence="5 6" key="1">
    <citation type="submission" date="2014-11" db="EMBL/GenBank/DDBJ databases">
        <authorList>
            <person name="Zhu J."/>
            <person name="Qi W."/>
            <person name="Song R."/>
        </authorList>
    </citation>
    <scope>NUCLEOTIDE SEQUENCE [LARGE SCALE GENOMIC DNA]</scope>
</reference>
<evidence type="ECO:0000256" key="1">
    <source>
        <dbReference type="ARBA" id="ARBA00022741"/>
    </source>
</evidence>
<sequence>MSTLSRQRKDNEESLDVILWEDLSLYNVGARGVRVHPKLMSQRGLHEGQLVMIKHCGADSSRSAACHPPQAVGFLCKDDRLPPSSAAVSLAMYLSITEEEQDEGGRQECGKAASLTMRRTSGLLVPLASHHWRSAAAITVCPAAPPSIVSRLAAGGLPSELPLVSSLGDPASVSYLKASIQGGYYSLSNWIVVSLRGSLAAFRIVDVALQPGEPPPDPSPAGRIERHSRGSEAGHQDHVSGRQSGEGGDEPELAFHSSYDKHDGLDAGAATSGQLLCGRVEVTTSVAVHAPPLQLAGHAEGAKDSHGVDDTKRDSSGFRRFGGFQSVVEQLQSILQWPLLHPSLYKEYGVRPPKGVLLYGPPGTGKTLLARCLVEELEQHQRHVAEGVGIGLEVVAATDLLGHFVGESERKIINLFERGQERWERYGTPTLIFIDEIDAICPQRDQAGEAERRIVGTFLTCLDGSRACPGVFVLAATNRPNSLDTALRRCGRLEREVEVGVPTATDRQQIIRIAIQHLPHTLTDIDIEELSKRCQAFVGADLVALVNTAASVALTRVSSRSPAGPPAESVLNLSCFEEALKLVRPSGMKELHIEVPEVRWSDIGGYHDLKSQLQECVDWPIRYEQLFRDLQLSPPRGVLLYGPPGNSKTMMAKAVATETQMNFISIKGPELFSKWVGEAERAVRELFRKARQNSPCVVFFDEIDALGVDRELGGDAGGVGSRVLSQLLNEIDGIAPVKQVVVIAATNRPDLLDAALLRPGRFDRLLYVSLPDAAARYEIFKANLSRLPLDLGTQDSQGGQDSMSLETFLGQLVNNSKGYSGAEICMVCREAAMAAIRAAIRAGQDDRGGSHATGRDNGGPSCVLVSASHLREALRRMQPRTNAESVSFFESYRRKAGREVSSKREID</sequence>
<dbReference type="PhylomeDB" id="A0A0G4FXG1"/>
<dbReference type="GO" id="GO:0016887">
    <property type="term" value="F:ATP hydrolysis activity"/>
    <property type="evidence" value="ECO:0007669"/>
    <property type="project" value="InterPro"/>
</dbReference>
<dbReference type="FunFam" id="3.40.50.300:FF:000012">
    <property type="entry name" value="Transitional endoplasmic reticulum ATPase"/>
    <property type="match status" value="1"/>
</dbReference>
<evidence type="ECO:0000313" key="5">
    <source>
        <dbReference type="EMBL" id="CEM19687.1"/>
    </source>
</evidence>
<feature type="compositionally biased region" description="Basic and acidic residues" evidence="3">
    <location>
        <begin position="223"/>
        <end position="240"/>
    </location>
</feature>
<dbReference type="Gene3D" id="1.10.8.60">
    <property type="match status" value="2"/>
</dbReference>
<dbReference type="GO" id="GO:0005524">
    <property type="term" value="F:ATP binding"/>
    <property type="evidence" value="ECO:0007669"/>
    <property type="project" value="UniProtKB-KW"/>
</dbReference>
<evidence type="ECO:0000256" key="3">
    <source>
        <dbReference type="SAM" id="MobiDB-lite"/>
    </source>
</evidence>
<dbReference type="PANTHER" id="PTHR23077">
    <property type="entry name" value="AAA-FAMILY ATPASE"/>
    <property type="match status" value="1"/>
</dbReference>
<dbReference type="InterPro" id="IPR003959">
    <property type="entry name" value="ATPase_AAA_core"/>
</dbReference>
<dbReference type="PANTHER" id="PTHR23077:SF27">
    <property type="entry name" value="ATPASE FAMILY GENE 2 PROTEIN HOMOLOG A"/>
    <property type="match status" value="1"/>
</dbReference>
<accession>A0A0G4FXG1</accession>
<dbReference type="InterPro" id="IPR041569">
    <property type="entry name" value="AAA_lid_3"/>
</dbReference>
<dbReference type="STRING" id="1169540.A0A0G4FXG1"/>
<feature type="domain" description="AAA+ ATPase" evidence="4">
    <location>
        <begin position="352"/>
        <end position="503"/>
    </location>
</feature>
<dbReference type="InParanoid" id="A0A0G4FXG1"/>
<dbReference type="EMBL" id="CDMY01000519">
    <property type="protein sequence ID" value="CEM19687.1"/>
    <property type="molecule type" value="Genomic_DNA"/>
</dbReference>
<dbReference type="GO" id="GO:0005737">
    <property type="term" value="C:cytoplasm"/>
    <property type="evidence" value="ECO:0007669"/>
    <property type="project" value="TreeGrafter"/>
</dbReference>
<dbReference type="SMART" id="SM00382">
    <property type="entry name" value="AAA"/>
    <property type="match status" value="2"/>
</dbReference>
<dbReference type="PROSITE" id="PS00674">
    <property type="entry name" value="AAA"/>
    <property type="match status" value="2"/>
</dbReference>
<keyword evidence="1" id="KW-0547">Nucleotide-binding</keyword>
<proteinExistence type="predicted"/>
<organism evidence="5 6">
    <name type="scientific">Vitrella brassicaformis (strain CCMP3155)</name>
    <dbReference type="NCBI Taxonomy" id="1169540"/>
    <lineage>
        <taxon>Eukaryota</taxon>
        <taxon>Sar</taxon>
        <taxon>Alveolata</taxon>
        <taxon>Colpodellida</taxon>
        <taxon>Vitrellaceae</taxon>
        <taxon>Vitrella</taxon>
    </lineage>
</organism>
<dbReference type="OMA" id="AICTESH"/>
<dbReference type="OrthoDB" id="27435at2759"/>
<dbReference type="InterPro" id="IPR003960">
    <property type="entry name" value="ATPase_AAA_CS"/>
</dbReference>
<dbReference type="Proteomes" id="UP000041254">
    <property type="component" value="Unassembled WGS sequence"/>
</dbReference>
<gene>
    <name evidence="5" type="ORF">Vbra_5981</name>
</gene>
<dbReference type="InterPro" id="IPR050168">
    <property type="entry name" value="AAA_ATPase_domain"/>
</dbReference>
<evidence type="ECO:0000313" key="6">
    <source>
        <dbReference type="Proteomes" id="UP000041254"/>
    </source>
</evidence>
<dbReference type="InterPro" id="IPR003593">
    <property type="entry name" value="AAA+_ATPase"/>
</dbReference>
<dbReference type="Pfam" id="PF17862">
    <property type="entry name" value="AAA_lid_3"/>
    <property type="match status" value="2"/>
</dbReference>
<keyword evidence="2" id="KW-0067">ATP-binding</keyword>
<dbReference type="FunFam" id="3.40.50.300:FF:000661">
    <property type="entry name" value="calmodulin-interacting protein 111 isoform X1"/>
    <property type="match status" value="1"/>
</dbReference>
<dbReference type="AlphaFoldDB" id="A0A0G4FXG1"/>
<dbReference type="VEuPathDB" id="CryptoDB:Vbra_5981"/>
<dbReference type="Pfam" id="PF00004">
    <property type="entry name" value="AAA"/>
    <property type="match status" value="2"/>
</dbReference>
<feature type="region of interest" description="Disordered" evidence="3">
    <location>
        <begin position="209"/>
        <end position="261"/>
    </location>
</feature>
<evidence type="ECO:0000256" key="2">
    <source>
        <dbReference type="ARBA" id="ARBA00022840"/>
    </source>
</evidence>
<dbReference type="InterPro" id="IPR027417">
    <property type="entry name" value="P-loop_NTPase"/>
</dbReference>